<dbReference type="AlphaFoldDB" id="A0A1I7X457"/>
<reference evidence="2" key="1">
    <citation type="submission" date="2016-11" db="UniProtKB">
        <authorList>
            <consortium name="WormBaseParasite"/>
        </authorList>
    </citation>
    <scope>IDENTIFICATION</scope>
</reference>
<keyword evidence="1" id="KW-1185">Reference proteome</keyword>
<evidence type="ECO:0000313" key="2">
    <source>
        <dbReference type="WBParaSite" id="Hba_12206"/>
    </source>
</evidence>
<accession>A0A1I7X457</accession>
<dbReference type="Proteomes" id="UP000095283">
    <property type="component" value="Unplaced"/>
</dbReference>
<evidence type="ECO:0000313" key="1">
    <source>
        <dbReference type="Proteomes" id="UP000095283"/>
    </source>
</evidence>
<proteinExistence type="predicted"/>
<sequence length="69" mass="7722">MHVSYMLSPLCQNRLIVVVCQIFGRKLICSSDIQNNVSRMRIADANSVRGDIVQNVVSWGPRRSLCGIC</sequence>
<protein>
    <submittedName>
        <fullName evidence="2">Secreted protein</fullName>
    </submittedName>
</protein>
<name>A0A1I7X457_HETBA</name>
<organism evidence="1 2">
    <name type="scientific">Heterorhabditis bacteriophora</name>
    <name type="common">Entomopathogenic nematode worm</name>
    <dbReference type="NCBI Taxonomy" id="37862"/>
    <lineage>
        <taxon>Eukaryota</taxon>
        <taxon>Metazoa</taxon>
        <taxon>Ecdysozoa</taxon>
        <taxon>Nematoda</taxon>
        <taxon>Chromadorea</taxon>
        <taxon>Rhabditida</taxon>
        <taxon>Rhabditina</taxon>
        <taxon>Rhabditomorpha</taxon>
        <taxon>Strongyloidea</taxon>
        <taxon>Heterorhabditidae</taxon>
        <taxon>Heterorhabditis</taxon>
    </lineage>
</organism>
<dbReference type="WBParaSite" id="Hba_12206">
    <property type="protein sequence ID" value="Hba_12206"/>
    <property type="gene ID" value="Hba_12206"/>
</dbReference>